<dbReference type="GO" id="GO:0005634">
    <property type="term" value="C:nucleus"/>
    <property type="evidence" value="ECO:0007669"/>
    <property type="project" value="TreeGrafter"/>
</dbReference>
<dbReference type="CDD" id="cd11660">
    <property type="entry name" value="SANT_TRF"/>
    <property type="match status" value="2"/>
</dbReference>
<dbReference type="PANTHER" id="PTHR45614">
    <property type="entry name" value="MYB PROTEIN-RELATED"/>
    <property type="match status" value="1"/>
</dbReference>
<dbReference type="GO" id="GO:0000978">
    <property type="term" value="F:RNA polymerase II cis-regulatory region sequence-specific DNA binding"/>
    <property type="evidence" value="ECO:0007669"/>
    <property type="project" value="TreeGrafter"/>
</dbReference>
<proteinExistence type="predicted"/>
<organism evidence="3 4">
    <name type="scientific">Ambispora gerdemannii</name>
    <dbReference type="NCBI Taxonomy" id="144530"/>
    <lineage>
        <taxon>Eukaryota</taxon>
        <taxon>Fungi</taxon>
        <taxon>Fungi incertae sedis</taxon>
        <taxon>Mucoromycota</taxon>
        <taxon>Glomeromycotina</taxon>
        <taxon>Glomeromycetes</taxon>
        <taxon>Archaeosporales</taxon>
        <taxon>Ambisporaceae</taxon>
        <taxon>Ambispora</taxon>
    </lineage>
</organism>
<dbReference type="PROSITE" id="PS51294">
    <property type="entry name" value="HTH_MYB"/>
    <property type="match status" value="1"/>
</dbReference>
<reference evidence="3" key="1">
    <citation type="submission" date="2021-06" db="EMBL/GenBank/DDBJ databases">
        <authorList>
            <person name="Kallberg Y."/>
            <person name="Tangrot J."/>
            <person name="Rosling A."/>
        </authorList>
    </citation>
    <scope>NUCLEOTIDE SEQUENCE</scope>
    <source>
        <strain evidence="3">MT106</strain>
    </source>
</reference>
<protein>
    <submittedName>
        <fullName evidence="3">10439_t:CDS:1</fullName>
    </submittedName>
</protein>
<dbReference type="OrthoDB" id="2143914at2759"/>
<keyword evidence="4" id="KW-1185">Reference proteome</keyword>
<dbReference type="InterPro" id="IPR001005">
    <property type="entry name" value="SANT/Myb"/>
</dbReference>
<accession>A0A9N8WAP9</accession>
<dbReference type="AlphaFoldDB" id="A0A9N8WAP9"/>
<evidence type="ECO:0000313" key="3">
    <source>
        <dbReference type="EMBL" id="CAG8479507.1"/>
    </source>
</evidence>
<evidence type="ECO:0000259" key="2">
    <source>
        <dbReference type="PROSITE" id="PS51294"/>
    </source>
</evidence>
<dbReference type="EMBL" id="CAJVPL010000292">
    <property type="protein sequence ID" value="CAG8479507.1"/>
    <property type="molecule type" value="Genomic_DNA"/>
</dbReference>
<feature type="domain" description="HTH myb-type" evidence="2">
    <location>
        <begin position="88"/>
        <end position="140"/>
    </location>
</feature>
<evidence type="ECO:0000259" key="1">
    <source>
        <dbReference type="PROSITE" id="PS50090"/>
    </source>
</evidence>
<name>A0A9N8WAP9_9GLOM</name>
<dbReference type="SUPFAM" id="SSF46689">
    <property type="entry name" value="Homeodomain-like"/>
    <property type="match status" value="3"/>
</dbReference>
<evidence type="ECO:0000313" key="4">
    <source>
        <dbReference type="Proteomes" id="UP000789831"/>
    </source>
</evidence>
<dbReference type="GO" id="GO:0000981">
    <property type="term" value="F:DNA-binding transcription factor activity, RNA polymerase II-specific"/>
    <property type="evidence" value="ECO:0007669"/>
    <property type="project" value="TreeGrafter"/>
</dbReference>
<dbReference type="InterPro" id="IPR017930">
    <property type="entry name" value="Myb_dom"/>
</dbReference>
<feature type="domain" description="Myb-like" evidence="1">
    <location>
        <begin position="147"/>
        <end position="189"/>
    </location>
</feature>
<gene>
    <name evidence="3" type="ORF">AGERDE_LOCUS3161</name>
</gene>
<dbReference type="SMART" id="SM00717">
    <property type="entry name" value="SANT"/>
    <property type="match status" value="4"/>
</dbReference>
<feature type="domain" description="Myb-like" evidence="1">
    <location>
        <begin position="85"/>
        <end position="136"/>
    </location>
</feature>
<dbReference type="Pfam" id="PF00249">
    <property type="entry name" value="Myb_DNA-binding"/>
    <property type="match status" value="2"/>
</dbReference>
<dbReference type="Gene3D" id="1.10.10.60">
    <property type="entry name" value="Homeodomain-like"/>
    <property type="match status" value="3"/>
</dbReference>
<dbReference type="PROSITE" id="PS50090">
    <property type="entry name" value="MYB_LIKE"/>
    <property type="match status" value="3"/>
</dbReference>
<dbReference type="InterPro" id="IPR050560">
    <property type="entry name" value="MYB_TF"/>
</dbReference>
<dbReference type="Proteomes" id="UP000789831">
    <property type="component" value="Unassembled WGS sequence"/>
</dbReference>
<dbReference type="InterPro" id="IPR009057">
    <property type="entry name" value="Homeodomain-like_sf"/>
</dbReference>
<dbReference type="Pfam" id="PF13921">
    <property type="entry name" value="Myb_DNA-bind_6"/>
    <property type="match status" value="1"/>
</dbReference>
<feature type="domain" description="Myb-like" evidence="1">
    <location>
        <begin position="38"/>
        <end position="81"/>
    </location>
</feature>
<sequence length="379" mass="45158">MNVLLSFSRRSRKNLKRIYAHATLSVRYKTIASNVSVWSDERTKKLINAINKHGKNWQLIQKKYFPDRTDDYLYRKWINETRNERLAVTKKRWTKEELDLLKDGVERFGNRWSLIQKTYFPNKNPGSLCKKWRQYDPDNSLMFASEKWTKEELDLLKDGVKRFGNRWSLIQKTFLPNKKPGSLCRKWRQCDPNDLLMLASEKWTKEELNFIKGGAEQSGRSWNLALNPYFSTVTSLALFKKWSKLITNNSLRRIEVNLHQIGVNRFVRRWSQLQKTYFPEKTLKALYVKFYQSTRINKIILEKIHAQRWTEEVNMLKKGAEELGRNLNSIQTYLSKKKYLAHYQKWLRIKQKKVPNSIASKELSQRFLAKIEHLKASSG</sequence>
<comment type="caution">
    <text evidence="3">The sequence shown here is derived from an EMBL/GenBank/DDBJ whole genome shotgun (WGS) entry which is preliminary data.</text>
</comment>